<protein>
    <recommendedName>
        <fullName evidence="5">Secreted protein</fullName>
    </recommendedName>
</protein>
<organism evidence="3 4">
    <name type="scientific">Stephania japonica</name>
    <dbReference type="NCBI Taxonomy" id="461633"/>
    <lineage>
        <taxon>Eukaryota</taxon>
        <taxon>Viridiplantae</taxon>
        <taxon>Streptophyta</taxon>
        <taxon>Embryophyta</taxon>
        <taxon>Tracheophyta</taxon>
        <taxon>Spermatophyta</taxon>
        <taxon>Magnoliopsida</taxon>
        <taxon>Ranunculales</taxon>
        <taxon>Menispermaceae</taxon>
        <taxon>Menispermoideae</taxon>
        <taxon>Cissampelideae</taxon>
        <taxon>Stephania</taxon>
    </lineage>
</organism>
<proteinExistence type="predicted"/>
<evidence type="ECO:0000313" key="4">
    <source>
        <dbReference type="Proteomes" id="UP001417504"/>
    </source>
</evidence>
<feature type="signal peptide" evidence="2">
    <location>
        <begin position="1"/>
        <end position="25"/>
    </location>
</feature>
<accession>A0AAP0PLR1</accession>
<gene>
    <name evidence="3" type="ORF">Sjap_006148</name>
</gene>
<evidence type="ECO:0000256" key="1">
    <source>
        <dbReference type="SAM" id="MobiDB-lite"/>
    </source>
</evidence>
<keyword evidence="4" id="KW-1185">Reference proteome</keyword>
<dbReference type="Proteomes" id="UP001417504">
    <property type="component" value="Unassembled WGS sequence"/>
</dbReference>
<sequence length="73" mass="7937">MGCVRLCMFLALLLITRFTTNPSCSSSIYVAAAEKLERQPEASPLRNINGLPTPPSPDPNLKYRVALPPPIGK</sequence>
<name>A0AAP0PLR1_9MAGN</name>
<evidence type="ECO:0008006" key="5">
    <source>
        <dbReference type="Google" id="ProtNLM"/>
    </source>
</evidence>
<feature type="region of interest" description="Disordered" evidence="1">
    <location>
        <begin position="40"/>
        <end position="73"/>
    </location>
</feature>
<evidence type="ECO:0000313" key="3">
    <source>
        <dbReference type="EMBL" id="KAK9146245.1"/>
    </source>
</evidence>
<dbReference type="EMBL" id="JBBNAE010000002">
    <property type="protein sequence ID" value="KAK9146245.1"/>
    <property type="molecule type" value="Genomic_DNA"/>
</dbReference>
<dbReference type="AlphaFoldDB" id="A0AAP0PLR1"/>
<evidence type="ECO:0000256" key="2">
    <source>
        <dbReference type="SAM" id="SignalP"/>
    </source>
</evidence>
<keyword evidence="2" id="KW-0732">Signal</keyword>
<reference evidence="3 4" key="1">
    <citation type="submission" date="2024-01" db="EMBL/GenBank/DDBJ databases">
        <title>Genome assemblies of Stephania.</title>
        <authorList>
            <person name="Yang L."/>
        </authorList>
    </citation>
    <scope>NUCLEOTIDE SEQUENCE [LARGE SCALE GENOMIC DNA]</scope>
    <source>
        <strain evidence="3">QJT</strain>
        <tissue evidence="3">Leaf</tissue>
    </source>
</reference>
<feature type="chain" id="PRO_5043031829" description="Secreted protein" evidence="2">
    <location>
        <begin position="26"/>
        <end position="73"/>
    </location>
</feature>
<comment type="caution">
    <text evidence="3">The sequence shown here is derived from an EMBL/GenBank/DDBJ whole genome shotgun (WGS) entry which is preliminary data.</text>
</comment>